<feature type="repeat" description="TNFR-Cys" evidence="6">
    <location>
        <begin position="153"/>
        <end position="196"/>
    </location>
</feature>
<evidence type="ECO:0000256" key="2">
    <source>
        <dbReference type="ARBA" id="ARBA00022729"/>
    </source>
</evidence>
<dbReference type="Ensembl" id="ENSEAST00005047905.1">
    <property type="protein sequence ID" value="ENSEASP00005038889.1"/>
    <property type="gene ID" value="ENSEASG00005033019.1"/>
</dbReference>
<evidence type="ECO:0000259" key="10">
    <source>
        <dbReference type="PROSITE" id="PS50050"/>
    </source>
</evidence>
<feature type="region of interest" description="Disordered" evidence="7">
    <location>
        <begin position="92"/>
        <end position="121"/>
    </location>
</feature>
<keyword evidence="12" id="KW-1185">Reference proteome</keyword>
<dbReference type="Gene3D" id="2.10.50.10">
    <property type="entry name" value="Tumor Necrosis Factor Receptor, subunit A, domain 2"/>
    <property type="match status" value="1"/>
</dbReference>
<dbReference type="PROSITE" id="PS50050">
    <property type="entry name" value="TNFR_NGFR_2"/>
    <property type="match status" value="1"/>
</dbReference>
<dbReference type="GO" id="GO:0007165">
    <property type="term" value="P:signal transduction"/>
    <property type="evidence" value="ECO:0007669"/>
    <property type="project" value="InterPro"/>
</dbReference>
<dbReference type="InterPro" id="IPR022329">
    <property type="entry name" value="TNFR_25"/>
</dbReference>
<evidence type="ECO:0000256" key="5">
    <source>
        <dbReference type="ARBA" id="ARBA00023180"/>
    </source>
</evidence>
<accession>A0A9L0ID96</accession>
<dbReference type="Pfam" id="PF00020">
    <property type="entry name" value="TNFR_c6"/>
    <property type="match status" value="1"/>
</dbReference>
<keyword evidence="1" id="KW-0053">Apoptosis</keyword>
<evidence type="ECO:0000256" key="4">
    <source>
        <dbReference type="ARBA" id="ARBA00023157"/>
    </source>
</evidence>
<evidence type="ECO:0000259" key="9">
    <source>
        <dbReference type="PROSITE" id="PS50017"/>
    </source>
</evidence>
<dbReference type="PANTHER" id="PTHR47220">
    <property type="entry name" value="TUMOR NECROSIS FACTOR RECEPTOR SUPERFAMILY MEMBER 25"/>
    <property type="match status" value="1"/>
</dbReference>
<dbReference type="Proteomes" id="UP000694387">
    <property type="component" value="Chromosome 5"/>
</dbReference>
<dbReference type="PROSITE" id="PS00652">
    <property type="entry name" value="TNFR_NGFR_1"/>
    <property type="match status" value="1"/>
</dbReference>
<keyword evidence="8" id="KW-1133">Transmembrane helix</keyword>
<organism evidence="11 12">
    <name type="scientific">Equus asinus</name>
    <name type="common">Donkey</name>
    <name type="synonym">Equus africanus asinus</name>
    <dbReference type="NCBI Taxonomy" id="9793"/>
    <lineage>
        <taxon>Eukaryota</taxon>
        <taxon>Metazoa</taxon>
        <taxon>Chordata</taxon>
        <taxon>Craniata</taxon>
        <taxon>Vertebrata</taxon>
        <taxon>Euteleostomi</taxon>
        <taxon>Mammalia</taxon>
        <taxon>Eutheria</taxon>
        <taxon>Laurasiatheria</taxon>
        <taxon>Perissodactyla</taxon>
        <taxon>Equidae</taxon>
        <taxon>Equus</taxon>
    </lineage>
</organism>
<evidence type="ECO:0000256" key="3">
    <source>
        <dbReference type="ARBA" id="ARBA00022737"/>
    </source>
</evidence>
<protein>
    <submittedName>
        <fullName evidence="11">TNF receptor superfamily member 25</fullName>
    </submittedName>
</protein>
<proteinExistence type="predicted"/>
<dbReference type="PRINTS" id="PR01972">
    <property type="entry name" value="TNFACTORR25"/>
</dbReference>
<keyword evidence="4" id="KW-1015">Disulfide bond</keyword>
<keyword evidence="5" id="KW-0325">Glycoprotein</keyword>
<feature type="domain" description="TNFR-Cys" evidence="10">
    <location>
        <begin position="153"/>
        <end position="196"/>
    </location>
</feature>
<keyword evidence="8" id="KW-0812">Transmembrane</keyword>
<dbReference type="Pfam" id="PF00531">
    <property type="entry name" value="Death"/>
    <property type="match status" value="1"/>
</dbReference>
<gene>
    <name evidence="11" type="primary">TNFRSF25</name>
</gene>
<dbReference type="GO" id="GO:0005886">
    <property type="term" value="C:plasma membrane"/>
    <property type="evidence" value="ECO:0007669"/>
    <property type="project" value="Ensembl"/>
</dbReference>
<dbReference type="InterPro" id="IPR011029">
    <property type="entry name" value="DEATH-like_dom_sf"/>
</dbReference>
<sequence>RGEVPSPRSGGLRLGPRIQAWGPRCGPVLCTSCCSQAASAELRCAGAGRRGWGAPLLGSRGATPWPPPPGRALLGGAGRALRALGWAHTVAGSAGGAGRAQRASPRPAHARRRAQRGVEGHGTVVGGLHSSGGCGHYLKAACTKPCGDPTCLPCPQGTFLARENHHETRCTRCQACDEQASQVALKNCSAVADTLCGCEPGSFVECLVRHCPDGSRFRCLPCPDCGALHRHARVPCSGRDIGCGTCLPGFYEYGNSCVSCPTSTLGSCPEPCAAVCGWRQMFWVQVLLAGLVVPLLLGATLTYTYRRCQPCKPMVPEEAGMEALSPLQVTHLTPTDGTHALLVPPNSSEVCAVQLVGNSWTPGSPQTQKAPCPEVTWPWDQLPSRALGPLPPPTPSQEPPAASGAAMLQPGPQLYDVIEAVPARRWKEFVRTLGLREAEIEAVEVEVGRFRDQQYEMLKRWRQQQPAGLGAIYAALERMGLDGCAEDLRSRLQRGP</sequence>
<dbReference type="SUPFAM" id="SSF57586">
    <property type="entry name" value="TNF receptor-like"/>
    <property type="match status" value="2"/>
</dbReference>
<dbReference type="InterPro" id="IPR000488">
    <property type="entry name" value="Death_dom"/>
</dbReference>
<dbReference type="Gene3D" id="1.10.533.10">
    <property type="entry name" value="Death Domain, Fas"/>
    <property type="match status" value="1"/>
</dbReference>
<dbReference type="GeneTree" id="ENSGT00940000161888"/>
<feature type="domain" description="Death" evidence="9">
    <location>
        <begin position="411"/>
        <end position="492"/>
    </location>
</feature>
<reference evidence="11" key="2">
    <citation type="submission" date="2025-08" db="UniProtKB">
        <authorList>
            <consortium name="Ensembl"/>
        </authorList>
    </citation>
    <scope>IDENTIFICATION</scope>
</reference>
<feature type="compositionally biased region" description="Pro residues" evidence="7">
    <location>
        <begin position="389"/>
        <end position="398"/>
    </location>
</feature>
<dbReference type="SUPFAM" id="SSF47986">
    <property type="entry name" value="DEATH domain"/>
    <property type="match status" value="1"/>
</dbReference>
<name>A0A9L0ID96_EQUAS</name>
<evidence type="ECO:0000256" key="7">
    <source>
        <dbReference type="SAM" id="MobiDB-lite"/>
    </source>
</evidence>
<comment type="caution">
    <text evidence="6">Lacks conserved residue(s) required for the propagation of feature annotation.</text>
</comment>
<keyword evidence="2" id="KW-0732">Signal</keyword>
<evidence type="ECO:0000313" key="12">
    <source>
        <dbReference type="Proteomes" id="UP000694387"/>
    </source>
</evidence>
<dbReference type="GO" id="GO:0006915">
    <property type="term" value="P:apoptotic process"/>
    <property type="evidence" value="ECO:0007669"/>
    <property type="project" value="UniProtKB-KW"/>
</dbReference>
<dbReference type="PROSITE" id="PS50017">
    <property type="entry name" value="DEATH_DOMAIN"/>
    <property type="match status" value="1"/>
</dbReference>
<evidence type="ECO:0000256" key="1">
    <source>
        <dbReference type="ARBA" id="ARBA00022703"/>
    </source>
</evidence>
<feature type="region of interest" description="Disordered" evidence="7">
    <location>
        <begin position="384"/>
        <end position="408"/>
    </location>
</feature>
<evidence type="ECO:0000256" key="6">
    <source>
        <dbReference type="PROSITE-ProRule" id="PRU00206"/>
    </source>
</evidence>
<dbReference type="AlphaFoldDB" id="A0A9L0ID96"/>
<keyword evidence="8" id="KW-0472">Membrane</keyword>
<dbReference type="SMART" id="SM00208">
    <property type="entry name" value="TNFR"/>
    <property type="match status" value="2"/>
</dbReference>
<evidence type="ECO:0000256" key="8">
    <source>
        <dbReference type="SAM" id="Phobius"/>
    </source>
</evidence>
<dbReference type="PANTHER" id="PTHR47220:SF1">
    <property type="entry name" value="TUMOR NECROSIS FACTOR RECEPTOR SUPERFAMILY MEMBER 25"/>
    <property type="match status" value="1"/>
</dbReference>
<keyword evidence="3" id="KW-0677">Repeat</keyword>
<dbReference type="InterPro" id="IPR001368">
    <property type="entry name" value="TNFR/NGFR_Cys_rich_reg"/>
</dbReference>
<reference evidence="11 12" key="1">
    <citation type="journal article" date="2020" name="Nat. Commun.">
        <title>Donkey genomes provide new insights into domestication and selection for coat color.</title>
        <authorList>
            <person name="Wang"/>
            <person name="C."/>
            <person name="Li"/>
            <person name="H."/>
            <person name="Guo"/>
            <person name="Y."/>
            <person name="Huang"/>
            <person name="J."/>
            <person name="Sun"/>
            <person name="Y."/>
            <person name="Min"/>
            <person name="J."/>
            <person name="Wang"/>
            <person name="J."/>
            <person name="Fang"/>
            <person name="X."/>
            <person name="Zhao"/>
            <person name="Z."/>
            <person name="Wang"/>
            <person name="S."/>
            <person name="Zhang"/>
            <person name="Y."/>
            <person name="Liu"/>
            <person name="Q."/>
            <person name="Jiang"/>
            <person name="Q."/>
            <person name="Wang"/>
            <person name="X."/>
            <person name="Guo"/>
            <person name="Y."/>
            <person name="Yang"/>
            <person name="C."/>
            <person name="Wang"/>
            <person name="Y."/>
            <person name="Tian"/>
            <person name="F."/>
            <person name="Zhuang"/>
            <person name="G."/>
            <person name="Fan"/>
            <person name="Y."/>
            <person name="Gao"/>
            <person name="Q."/>
            <person name="Li"/>
            <person name="Y."/>
            <person name="Ju"/>
            <person name="Z."/>
            <person name="Li"/>
            <person name="J."/>
            <person name="Li"/>
            <person name="R."/>
            <person name="Hou"/>
            <person name="M."/>
            <person name="Yang"/>
            <person name="G."/>
            <person name="Liu"/>
            <person name="G."/>
            <person name="Liu"/>
            <person name="W."/>
            <person name="Guo"/>
            <person name="J."/>
            <person name="Pan"/>
            <person name="S."/>
            <person name="Fan"/>
            <person name="G."/>
            <person name="Zhang"/>
            <person name="W."/>
            <person name="Zhang"/>
            <person name="R."/>
            <person name="Yu"/>
            <person name="J."/>
            <person name="Zhang"/>
            <person name="X."/>
            <person name="Yin"/>
            <person name="Q."/>
            <person name="Ji"/>
            <person name="C."/>
            <person name="Jin"/>
            <person name="Y."/>
            <person name="Yue"/>
            <person name="G."/>
            <person name="Liu"/>
            <person name="M."/>
            <person name="Xu"/>
            <person name="J."/>
            <person name="Liu"/>
            <person name="S."/>
            <person name="Jordana"/>
            <person name="J."/>
            <person name="Noce"/>
            <person name="A."/>
            <person name="Amills"/>
            <person name="M."/>
            <person name="Wu"/>
            <person name="D.D."/>
            <person name="Li"/>
            <person name="S."/>
            <person name="Zhou"/>
            <person name="X. and Zhong"/>
            <person name="J."/>
        </authorList>
    </citation>
    <scope>NUCLEOTIDE SEQUENCE [LARGE SCALE GENOMIC DNA]</scope>
</reference>
<dbReference type="SMART" id="SM00005">
    <property type="entry name" value="DEATH"/>
    <property type="match status" value="1"/>
</dbReference>
<evidence type="ECO:0000313" key="11">
    <source>
        <dbReference type="Ensembl" id="ENSEASP00005038889.1"/>
    </source>
</evidence>
<reference evidence="11" key="3">
    <citation type="submission" date="2025-09" db="UniProtKB">
        <authorList>
            <consortium name="Ensembl"/>
        </authorList>
    </citation>
    <scope>IDENTIFICATION</scope>
</reference>
<feature type="transmembrane region" description="Helical" evidence="8">
    <location>
        <begin position="282"/>
        <end position="305"/>
    </location>
</feature>